<evidence type="ECO:0000256" key="2">
    <source>
        <dbReference type="ARBA" id="ARBA00011322"/>
    </source>
</evidence>
<accession>A0A4S3PUJ5</accession>
<proteinExistence type="inferred from homology"/>
<dbReference type="RefSeq" id="WP_136379551.1">
    <property type="nucleotide sequence ID" value="NZ_SLUB01000015.1"/>
</dbReference>
<protein>
    <recommendedName>
        <fullName evidence="3">Nuclease SbcCD subunit C</fullName>
    </recommendedName>
</protein>
<organism evidence="5 6">
    <name type="scientific">Bacillus timonensis</name>
    <dbReference type="NCBI Taxonomy" id="1033734"/>
    <lineage>
        <taxon>Bacteria</taxon>
        <taxon>Bacillati</taxon>
        <taxon>Bacillota</taxon>
        <taxon>Bacilli</taxon>
        <taxon>Bacillales</taxon>
        <taxon>Bacillaceae</taxon>
        <taxon>Bacillus</taxon>
    </lineage>
</organism>
<dbReference type="InterPro" id="IPR027417">
    <property type="entry name" value="P-loop_NTPase"/>
</dbReference>
<dbReference type="Gene3D" id="3.40.50.300">
    <property type="entry name" value="P-loop containing nucleotide triphosphate hydrolases"/>
    <property type="match status" value="2"/>
</dbReference>
<feature type="coiled-coil region" evidence="4">
    <location>
        <begin position="912"/>
        <end position="970"/>
    </location>
</feature>
<dbReference type="STRING" id="1033734.GCA_000285535_01326"/>
<dbReference type="SUPFAM" id="SSF52540">
    <property type="entry name" value="P-loop containing nucleoside triphosphate hydrolases"/>
    <property type="match status" value="1"/>
</dbReference>
<dbReference type="EMBL" id="SLUB01000015">
    <property type="protein sequence ID" value="THE12602.1"/>
    <property type="molecule type" value="Genomic_DNA"/>
</dbReference>
<dbReference type="OrthoDB" id="9795626at2"/>
<dbReference type="Pfam" id="PF13558">
    <property type="entry name" value="SbcC_Walker_B"/>
    <property type="match status" value="1"/>
</dbReference>
<dbReference type="PANTHER" id="PTHR32114:SF2">
    <property type="entry name" value="ABC TRANSPORTER ABCH.3"/>
    <property type="match status" value="1"/>
</dbReference>
<dbReference type="Proteomes" id="UP000306477">
    <property type="component" value="Unassembled WGS sequence"/>
</dbReference>
<dbReference type="AlphaFoldDB" id="A0A4S3PUJ5"/>
<feature type="coiled-coil region" evidence="4">
    <location>
        <begin position="721"/>
        <end position="810"/>
    </location>
</feature>
<gene>
    <name evidence="5" type="ORF">E1I69_10415</name>
</gene>
<comment type="subunit">
    <text evidence="2">Heterodimer of SbcC and SbcD.</text>
</comment>
<keyword evidence="4" id="KW-0175">Coiled coil</keyword>
<evidence type="ECO:0000313" key="5">
    <source>
        <dbReference type="EMBL" id="THE12602.1"/>
    </source>
</evidence>
<dbReference type="Pfam" id="PF13555">
    <property type="entry name" value="AAA_29"/>
    <property type="match status" value="1"/>
</dbReference>
<evidence type="ECO:0000256" key="1">
    <source>
        <dbReference type="ARBA" id="ARBA00006930"/>
    </source>
</evidence>
<feature type="coiled-coil region" evidence="4">
    <location>
        <begin position="297"/>
        <end position="331"/>
    </location>
</feature>
<keyword evidence="6" id="KW-1185">Reference proteome</keyword>
<dbReference type="PANTHER" id="PTHR32114">
    <property type="entry name" value="ABC TRANSPORTER ABCH.3"/>
    <property type="match status" value="1"/>
</dbReference>
<reference evidence="5 6" key="1">
    <citation type="journal article" date="2019" name="Indoor Air">
        <title>Impacts of indoor surface finishes on bacterial viability.</title>
        <authorList>
            <person name="Hu J."/>
            <person name="Maamar S.B."/>
            <person name="Glawe A.J."/>
            <person name="Gottel N."/>
            <person name="Gilbert J.A."/>
            <person name="Hartmann E.M."/>
        </authorList>
    </citation>
    <scope>NUCLEOTIDE SEQUENCE [LARGE SCALE GENOMIC DNA]</scope>
    <source>
        <strain evidence="5 6">AF060A6</strain>
    </source>
</reference>
<sequence>MKPITLTVAGLHSFREKQTVDFGSLCEGGVFGIFGPTGSGKSSILDAMTLALYGKVERASNNTHGILNHAENLLYVSFTFELENAKGAKRYTIERSFKRQDELKLKSSVSRIIEVGEESVVLADKIGEVNQCVQDLLGLTIDDFTRAVVLPQGKFAEFLSLKGADRRQMLQRLFNLEQYGDKLNKKLKNKLTTAKSELNEVAAEQAGLGDASTEAIKSAEQELKNAEILLEKRQNEVNKIDADFEKSKSIWQWQLEKSELLKKSVEIEQKKPYILHLEQTVKNAETAALILPYLEEYESAKQALDKATIRYQSLQNQLKTKKQENEAKATNYHHARQEKTEKLPYYVTKKQQLTDAKVIQEKAIVLEGEANGLQAKLNSLQSLVREKQKIIEAITASITDDTEKQRDRREKLSKLTVTAEVRDELQKANQLKQTILFSKSNINEQKKELENSQIQLEQLEKILNSQNEVLNQAKHRMEVLFLKNASKYEAVCDSERDSEKLIAFAEAKLSMLKQKLEDNRKMNLAIQLADKLETGEPCPVCGSTHHPNPVSSLEDHGDEIAAQIEKLSNDITIVRELKQEFSTLKLKLEQISGGLIGEYPGEMNAPIQAKKTVSDDEFEDVDGKLQALVVEQKSLQQDYLKLQEMGRKVIQDLRASLKQVNQLEQTKEINTKTFNELTSRVLNLQEKTKEQYLHWKQSFPQLDFETIESKLEDISKNDKLAQSLSVEIENSTTLLEQKEQEKQKHQHESNELERQIVEVNSTLKSKLEALSEAREKLLREIGDNNIPQLLVETEQMIKQLEDNESRAYEAWQKVQGECQKLENETHAALQAFQDGKSRSEKATSKWAERLESTSFLQSSDVMESVLSKHEQEELGSQIERYWDRHKQVQTDLQKVNDLLKGEELTQEKWDEIQRVRTEMKEMLNQAVEAKGAAVNALQVLLEKHERFNELEKRRNELEQSVEQFNKLQSVFKGNSFVEFIAEEQLVQVSLDATERLGILTRQRYAVEVDSQGGFIMRDDANGGVRRPVTTLSGGETFLTSLALALSLSAQIQLRGEYPLQFFFLDEGFGTLDADLLDTVVSALEKLHSKQLAVGVISHVQELRARLPKRLIVEPAEPSGRGTLVRLETL</sequence>
<feature type="coiled-coil region" evidence="4">
    <location>
        <begin position="428"/>
        <end position="476"/>
    </location>
</feature>
<name>A0A4S3PUJ5_9BACI</name>
<evidence type="ECO:0000313" key="6">
    <source>
        <dbReference type="Proteomes" id="UP000306477"/>
    </source>
</evidence>
<feature type="coiled-coil region" evidence="4">
    <location>
        <begin position="184"/>
        <end position="243"/>
    </location>
</feature>
<comment type="caution">
    <text evidence="5">The sequence shown here is derived from an EMBL/GenBank/DDBJ whole genome shotgun (WGS) entry which is preliminary data.</text>
</comment>
<evidence type="ECO:0000256" key="3">
    <source>
        <dbReference type="ARBA" id="ARBA00013368"/>
    </source>
</evidence>
<evidence type="ECO:0000256" key="4">
    <source>
        <dbReference type="SAM" id="Coils"/>
    </source>
</evidence>
<comment type="similarity">
    <text evidence="1">Belongs to the SMC family. SbcC subfamily.</text>
</comment>